<evidence type="ECO:0000313" key="1">
    <source>
        <dbReference type="EMBL" id="CAG6581165.1"/>
    </source>
</evidence>
<accession>A0A8D8JVS3</accession>
<dbReference type="EMBL" id="HBUE01200095">
    <property type="protein sequence ID" value="CAG6529379.1"/>
    <property type="molecule type" value="Transcribed_RNA"/>
</dbReference>
<reference evidence="1" key="1">
    <citation type="submission" date="2021-05" db="EMBL/GenBank/DDBJ databases">
        <authorList>
            <person name="Alioto T."/>
            <person name="Alioto T."/>
            <person name="Gomez Garrido J."/>
        </authorList>
    </citation>
    <scope>NUCLEOTIDE SEQUENCE</scope>
</reference>
<sequence length="106" mass="12535">MGIFSTRLFRATSSSSPTLFRPMQFSRCSHFQHCNYGAFSDSLFVVVVVVEHFFFSKLTQTQHTDSAVENQVEEFLASWVENRVRRQKKQKKTTSKMLFRLFWRLS</sequence>
<organism evidence="1">
    <name type="scientific">Culex pipiens</name>
    <name type="common">House mosquito</name>
    <dbReference type="NCBI Taxonomy" id="7175"/>
    <lineage>
        <taxon>Eukaryota</taxon>
        <taxon>Metazoa</taxon>
        <taxon>Ecdysozoa</taxon>
        <taxon>Arthropoda</taxon>
        <taxon>Hexapoda</taxon>
        <taxon>Insecta</taxon>
        <taxon>Pterygota</taxon>
        <taxon>Neoptera</taxon>
        <taxon>Endopterygota</taxon>
        <taxon>Diptera</taxon>
        <taxon>Nematocera</taxon>
        <taxon>Culicoidea</taxon>
        <taxon>Culicidae</taxon>
        <taxon>Culicinae</taxon>
        <taxon>Culicini</taxon>
        <taxon>Culex</taxon>
        <taxon>Culex</taxon>
    </lineage>
</organism>
<protein>
    <submittedName>
        <fullName evidence="1">(northern house mosquito) hypothetical protein</fullName>
    </submittedName>
</protein>
<dbReference type="AlphaFoldDB" id="A0A8D8JVS3"/>
<name>A0A8D8JVS3_CULPI</name>
<proteinExistence type="predicted"/>
<dbReference type="EMBL" id="HBUE01306249">
    <property type="protein sequence ID" value="CAG6581165.1"/>
    <property type="molecule type" value="Transcribed_RNA"/>
</dbReference>
<dbReference type="EMBL" id="HBUE01306248">
    <property type="protein sequence ID" value="CAG6581164.1"/>
    <property type="molecule type" value="Transcribed_RNA"/>
</dbReference>
<dbReference type="EMBL" id="HBUE01200094">
    <property type="protein sequence ID" value="CAG6529378.1"/>
    <property type="molecule type" value="Transcribed_RNA"/>
</dbReference>